<feature type="transmembrane region" description="Helical" evidence="1">
    <location>
        <begin position="100"/>
        <end position="118"/>
    </location>
</feature>
<feature type="transmembrane region" description="Helical" evidence="1">
    <location>
        <begin position="223"/>
        <end position="248"/>
    </location>
</feature>
<evidence type="ECO:0000313" key="3">
    <source>
        <dbReference type="Proteomes" id="UP001205105"/>
    </source>
</evidence>
<comment type="caution">
    <text evidence="2">The sequence shown here is derived from an EMBL/GenBank/DDBJ whole genome shotgun (WGS) entry which is preliminary data.</text>
</comment>
<organism evidence="2 3">
    <name type="scientific">Chlorella ohadii</name>
    <dbReference type="NCBI Taxonomy" id="2649997"/>
    <lineage>
        <taxon>Eukaryota</taxon>
        <taxon>Viridiplantae</taxon>
        <taxon>Chlorophyta</taxon>
        <taxon>core chlorophytes</taxon>
        <taxon>Trebouxiophyceae</taxon>
        <taxon>Chlorellales</taxon>
        <taxon>Chlorellaceae</taxon>
        <taxon>Chlorella clade</taxon>
        <taxon>Chlorella</taxon>
    </lineage>
</organism>
<dbReference type="Proteomes" id="UP001205105">
    <property type="component" value="Unassembled WGS sequence"/>
</dbReference>
<keyword evidence="1" id="KW-0472">Membrane</keyword>
<sequence>MTAAEGTGEQRPASGELDARTAALLEERFERHFAERQFRSDQFGTSIGALVYVSLIPSLAELSRRDLVAAALACALLCLWPMVLSRFARGLYAARRDYLLFWHFLFHYAIGAQLARFVRLSNKLAPASPAAFLGSFVLSSTVLWQCLDAMLYRMRWHRFVLLKPFILLAVVPLERSLCRQACDTMPGMAHHFVGAAEVVGLLLAPFRPVPPPLALTNRSMAGAVVSCAKVQVFLLALLAWVLPAFVLLRLERQVGCYDVLLVLQQWCMHHH</sequence>
<evidence type="ECO:0000313" key="2">
    <source>
        <dbReference type="EMBL" id="KAI7837994.1"/>
    </source>
</evidence>
<gene>
    <name evidence="2" type="ORF">COHA_008176</name>
</gene>
<reference evidence="2" key="1">
    <citation type="submission" date="2020-11" db="EMBL/GenBank/DDBJ databases">
        <title>Chlorella ohadii genome sequencing and assembly.</title>
        <authorList>
            <person name="Murik O."/>
            <person name="Treves H."/>
            <person name="Kedem I."/>
            <person name="Shotland Y."/>
            <person name="Kaplan A."/>
        </authorList>
    </citation>
    <scope>NUCLEOTIDE SEQUENCE</scope>
    <source>
        <strain evidence="2">1</strain>
    </source>
</reference>
<protein>
    <submittedName>
        <fullName evidence="2">Uncharacterized protein</fullName>
    </submittedName>
</protein>
<keyword evidence="1" id="KW-1133">Transmembrane helix</keyword>
<feature type="transmembrane region" description="Helical" evidence="1">
    <location>
        <begin position="130"/>
        <end position="150"/>
    </location>
</feature>
<keyword evidence="3" id="KW-1185">Reference proteome</keyword>
<evidence type="ECO:0000256" key="1">
    <source>
        <dbReference type="SAM" id="Phobius"/>
    </source>
</evidence>
<proteinExistence type="predicted"/>
<accession>A0AAD5GZ70</accession>
<name>A0AAD5GZ70_9CHLO</name>
<dbReference type="AlphaFoldDB" id="A0AAD5GZ70"/>
<dbReference type="EMBL" id="JADXDR010000138">
    <property type="protein sequence ID" value="KAI7837994.1"/>
    <property type="molecule type" value="Genomic_DNA"/>
</dbReference>
<feature type="transmembrane region" description="Helical" evidence="1">
    <location>
        <begin position="43"/>
        <end position="60"/>
    </location>
</feature>
<feature type="transmembrane region" description="Helical" evidence="1">
    <location>
        <begin position="67"/>
        <end position="88"/>
    </location>
</feature>
<keyword evidence="1" id="KW-0812">Transmembrane</keyword>